<dbReference type="GeneTree" id="ENSGT00390000001654"/>
<keyword evidence="6" id="KW-0496">Mitochondrion</keyword>
<dbReference type="Bgee" id="ENSOCUG00000014871">
    <property type="expression patterns" value="Expressed in heart and 14 other cell types or tissues"/>
</dbReference>
<feature type="binding site" evidence="6">
    <location>
        <position position="117"/>
    </location>
    <ligand>
        <name>S-adenosyl-L-methionine</name>
        <dbReference type="ChEBI" id="CHEBI:59789"/>
    </ligand>
</feature>
<evidence type="ECO:0000256" key="2">
    <source>
        <dbReference type="ARBA" id="ARBA00022679"/>
    </source>
</evidence>
<evidence type="ECO:0000256" key="5">
    <source>
        <dbReference type="ARBA" id="ARBA00058208"/>
    </source>
</evidence>
<dbReference type="PROSITE" id="PS51608">
    <property type="entry name" value="SAM_MT_UBIE"/>
    <property type="match status" value="1"/>
</dbReference>
<dbReference type="AlphaFoldDB" id="A0A5F9D6M3"/>
<keyword evidence="6" id="KW-0999">Mitochondrion inner membrane</keyword>
<dbReference type="NCBIfam" id="TIGR01934">
    <property type="entry name" value="MenG_MenH_UbiE"/>
    <property type="match status" value="1"/>
</dbReference>
<dbReference type="HAMAP" id="MF_01813">
    <property type="entry name" value="MenG_UbiE_methyltr"/>
    <property type="match status" value="1"/>
</dbReference>
<evidence type="ECO:0000313" key="7">
    <source>
        <dbReference type="Ensembl" id="ENSOCUP00000041839.1"/>
    </source>
</evidence>
<dbReference type="EC" id="2.1.1.201" evidence="6"/>
<comment type="pathway">
    <text evidence="6">Cofactor biosynthesis; ubiquinone biosynthesis.</text>
</comment>
<evidence type="ECO:0000313" key="8">
    <source>
        <dbReference type="Proteomes" id="UP000001811"/>
    </source>
</evidence>
<dbReference type="Pfam" id="PF01209">
    <property type="entry name" value="Ubie_methyltran"/>
    <property type="match status" value="2"/>
</dbReference>
<comment type="catalytic activity">
    <reaction evidence="6">
        <text>2-methoxy-6-(all-trans-decaprenyl)benzene-1,4-diol + S-adenosyl-L-methionine = 5-methoxy-2-methyl-3-(all-trans-decaprenyl)benzene-1,4-diol + S-adenosyl-L-homocysteine + H(+)</text>
        <dbReference type="Rhea" id="RHEA:44764"/>
        <dbReference type="ChEBI" id="CHEBI:15378"/>
        <dbReference type="ChEBI" id="CHEBI:57856"/>
        <dbReference type="ChEBI" id="CHEBI:59789"/>
        <dbReference type="ChEBI" id="CHEBI:64180"/>
        <dbReference type="ChEBI" id="CHEBI:64181"/>
        <dbReference type="EC" id="2.1.1.201"/>
    </reaction>
</comment>
<protein>
    <recommendedName>
        <fullName evidence="6">2-methoxy-6-polyprenyl-1,4-benzoquinol methylase, mitochondrial</fullName>
        <ecNumber evidence="6">2.1.1.201</ecNumber>
    </recommendedName>
    <alternativeName>
        <fullName evidence="6">Ubiquinone biosynthesis methyltransferase COQ5</fullName>
    </alternativeName>
</protein>
<keyword evidence="6" id="KW-0831">Ubiquinone biosynthesis</keyword>
<organism evidence="7 8">
    <name type="scientific">Oryctolagus cuniculus</name>
    <name type="common">Rabbit</name>
    <dbReference type="NCBI Taxonomy" id="9986"/>
    <lineage>
        <taxon>Eukaryota</taxon>
        <taxon>Metazoa</taxon>
        <taxon>Chordata</taxon>
        <taxon>Craniata</taxon>
        <taxon>Vertebrata</taxon>
        <taxon>Euteleostomi</taxon>
        <taxon>Mammalia</taxon>
        <taxon>Eutheria</taxon>
        <taxon>Euarchontoglires</taxon>
        <taxon>Glires</taxon>
        <taxon>Lagomorpha</taxon>
        <taxon>Leporidae</taxon>
        <taxon>Oryctolagus</taxon>
    </lineage>
</organism>
<keyword evidence="6" id="KW-0472">Membrane</keyword>
<name>A0A5F9D6M3_RABIT</name>
<comment type="similarity">
    <text evidence="6">Belongs to the class I-like SAM-binding methyltransferase superfamily. MenG/UbiE family.</text>
</comment>
<evidence type="ECO:0000256" key="6">
    <source>
        <dbReference type="HAMAP-Rule" id="MF_03191"/>
    </source>
</evidence>
<dbReference type="Proteomes" id="UP000001811">
    <property type="component" value="Chromosome 21"/>
</dbReference>
<evidence type="ECO:0000256" key="4">
    <source>
        <dbReference type="ARBA" id="ARBA00046387"/>
    </source>
</evidence>
<reference evidence="7" key="3">
    <citation type="submission" date="2025-09" db="UniProtKB">
        <authorList>
            <consortium name="Ensembl"/>
        </authorList>
    </citation>
    <scope>IDENTIFICATION</scope>
    <source>
        <strain evidence="7">Thorbecke</strain>
    </source>
</reference>
<dbReference type="UniPathway" id="UPA00232"/>
<evidence type="ECO:0000256" key="1">
    <source>
        <dbReference type="ARBA" id="ARBA00022603"/>
    </source>
</evidence>
<dbReference type="CDD" id="cd02440">
    <property type="entry name" value="AdoMet_MTases"/>
    <property type="match status" value="1"/>
</dbReference>
<keyword evidence="1 6" id="KW-0489">Methyltransferase</keyword>
<dbReference type="Ensembl" id="ENSOCUT00000053403.1">
    <property type="protein sequence ID" value="ENSOCUP00000041839.1"/>
    <property type="gene ID" value="ENSOCUG00000014871.3"/>
</dbReference>
<keyword evidence="3 6" id="KW-0949">S-adenosyl-L-methionine</keyword>
<comment type="subunit">
    <text evidence="4">Component of a multi-subunit COQ enzyme complex, composed of at least COQ3, COQ4, COQ5, COQ6, COQ7 and COQ9. Interacts with PYURF; the interaction is direct, stabilizes COQ5 protein and associates PYURF with COQ enzyme complex.</text>
</comment>
<dbReference type="InterPro" id="IPR029063">
    <property type="entry name" value="SAM-dependent_MTases_sf"/>
</dbReference>
<proteinExistence type="inferred from homology"/>
<dbReference type="PANTHER" id="PTHR43591">
    <property type="entry name" value="METHYLTRANSFERASE"/>
    <property type="match status" value="1"/>
</dbReference>
<dbReference type="InterPro" id="IPR004033">
    <property type="entry name" value="UbiE/COQ5_MeTrFase"/>
</dbReference>
<dbReference type="Gene3D" id="3.40.50.150">
    <property type="entry name" value="Vaccinia Virus protein VP39"/>
    <property type="match status" value="2"/>
</dbReference>
<dbReference type="InterPro" id="IPR023576">
    <property type="entry name" value="UbiE/COQ5_MeTrFase_CS"/>
</dbReference>
<accession>A0A5F9D6M3</accession>
<comment type="caution">
    <text evidence="6">Lacks conserved residue(s) required for the propagation of feature annotation.</text>
</comment>
<dbReference type="PANTHER" id="PTHR43591:SF24">
    <property type="entry name" value="2-METHOXY-6-POLYPRENYL-1,4-BENZOQUINOL METHYLASE, MITOCHONDRIAL"/>
    <property type="match status" value="1"/>
</dbReference>
<dbReference type="GO" id="GO:0008425">
    <property type="term" value="F:2-methoxy-6-polyprenyl-1,4-benzoquinol methyltransferase activity"/>
    <property type="evidence" value="ECO:0007669"/>
    <property type="project" value="UniProtKB-UniRule"/>
</dbReference>
<reference evidence="7" key="2">
    <citation type="submission" date="2025-08" db="UniProtKB">
        <authorList>
            <consortium name="Ensembl"/>
        </authorList>
    </citation>
    <scope>IDENTIFICATION</scope>
    <source>
        <strain evidence="7">Thorbecke</strain>
    </source>
</reference>
<sequence length="253" mass="28703">MAAPSICSQWSRYGSGWLRAMRGCWVPRLRSSWPAGSLGARLLSQEKRATETHFGFETVAEDEKGGKVYHVFESVAKRYDVMNDMMSLGIHRVWKDLLLREMRPLPGTQLLDVAGGTGLAWVLGDAEELPFDDDKFDVYTIAFGIRNVTHIDRALQEAHRVLKPGGRFLCLEFSQVNNPLLSRIYDLYSFQVIPVLGEVIAGDWKSYQYLVESIRRFPSQEEFKEMIEDAGFQKVTYESLTSGIVAIHSGFKL</sequence>
<dbReference type="EMBL" id="AAGW02063834">
    <property type="status" value="NOT_ANNOTATED_CDS"/>
    <property type="molecule type" value="Genomic_DNA"/>
</dbReference>
<reference evidence="7 8" key="1">
    <citation type="journal article" date="2011" name="Nature">
        <title>A high-resolution map of human evolutionary constraint using 29 mammals.</title>
        <authorList>
            <person name="Lindblad-Toh K."/>
            <person name="Garber M."/>
            <person name="Zuk O."/>
            <person name="Lin M.F."/>
            <person name="Parker B.J."/>
            <person name="Washietl S."/>
            <person name="Kheradpour P."/>
            <person name="Ernst J."/>
            <person name="Jordan G."/>
            <person name="Mauceli E."/>
            <person name="Ward L.D."/>
            <person name="Lowe C.B."/>
            <person name="Holloway A.K."/>
            <person name="Clamp M."/>
            <person name="Gnerre S."/>
            <person name="Alfoldi J."/>
            <person name="Beal K."/>
            <person name="Chang J."/>
            <person name="Clawson H."/>
            <person name="Cuff J."/>
            <person name="Di Palma F."/>
            <person name="Fitzgerald S."/>
            <person name="Flicek P."/>
            <person name="Guttman M."/>
            <person name="Hubisz M.J."/>
            <person name="Jaffe D.B."/>
            <person name="Jungreis I."/>
            <person name="Kent W.J."/>
            <person name="Kostka D."/>
            <person name="Lara M."/>
            <person name="Martins A.L."/>
            <person name="Massingham T."/>
            <person name="Moltke I."/>
            <person name="Raney B.J."/>
            <person name="Rasmussen M.D."/>
            <person name="Robinson J."/>
            <person name="Stark A."/>
            <person name="Vilella A.J."/>
            <person name="Wen J."/>
            <person name="Xie X."/>
            <person name="Zody M.C."/>
            <person name="Baldwin J."/>
            <person name="Bloom T."/>
            <person name="Chin C.W."/>
            <person name="Heiman D."/>
            <person name="Nicol R."/>
            <person name="Nusbaum C."/>
            <person name="Young S."/>
            <person name="Wilkinson J."/>
            <person name="Worley K.C."/>
            <person name="Kovar C.L."/>
            <person name="Muzny D.M."/>
            <person name="Gibbs R.A."/>
            <person name="Cree A."/>
            <person name="Dihn H.H."/>
            <person name="Fowler G."/>
            <person name="Jhangiani S."/>
            <person name="Joshi V."/>
            <person name="Lee S."/>
            <person name="Lewis L.R."/>
            <person name="Nazareth L.V."/>
            <person name="Okwuonu G."/>
            <person name="Santibanez J."/>
            <person name="Warren W.C."/>
            <person name="Mardis E.R."/>
            <person name="Weinstock G.M."/>
            <person name="Wilson R.K."/>
            <person name="Delehaunty K."/>
            <person name="Dooling D."/>
            <person name="Fronik C."/>
            <person name="Fulton L."/>
            <person name="Fulton B."/>
            <person name="Graves T."/>
            <person name="Minx P."/>
            <person name="Sodergren E."/>
            <person name="Birney E."/>
            <person name="Margulies E.H."/>
            <person name="Herrero J."/>
            <person name="Green E.D."/>
            <person name="Haussler D."/>
            <person name="Siepel A."/>
            <person name="Goldman N."/>
            <person name="Pollard K.S."/>
            <person name="Pedersen J.S."/>
            <person name="Lander E.S."/>
            <person name="Kellis M."/>
        </authorList>
    </citation>
    <scope>NUCLEOTIDE SEQUENCE [LARGE SCALE GENOMIC DNA]</scope>
    <source>
        <strain evidence="7 8">Thorbecke inbred</strain>
    </source>
</reference>
<evidence type="ECO:0000256" key="3">
    <source>
        <dbReference type="ARBA" id="ARBA00022691"/>
    </source>
</evidence>
<dbReference type="SUPFAM" id="SSF53335">
    <property type="entry name" value="S-adenosyl-L-methionine-dependent methyltransferases"/>
    <property type="match status" value="1"/>
</dbReference>
<keyword evidence="8" id="KW-1185">Reference proteome</keyword>
<comment type="subcellular location">
    <subcellularLocation>
        <location evidence="6">Mitochondrion inner membrane</location>
        <topology evidence="6">Peripheral membrane protein</topology>
        <orientation evidence="6">Matrix side</orientation>
    </subcellularLocation>
</comment>
<dbReference type="PROSITE" id="PS01184">
    <property type="entry name" value="UBIE_2"/>
    <property type="match status" value="1"/>
</dbReference>
<comment type="function">
    <text evidence="5 6">Methyltransferase required for the conversion of 2-decaprenyl-6-methoxy-1,4-benzoquinol (DDMQH2) to 2-decaprenyl-3-methyl-6-methoxy-1,4-benzoquinol (DMQH2).</text>
</comment>
<dbReference type="GO" id="GO:0031314">
    <property type="term" value="C:extrinsic component of mitochondrial inner membrane"/>
    <property type="evidence" value="ECO:0007669"/>
    <property type="project" value="UniProtKB-UniRule"/>
</dbReference>
<gene>
    <name evidence="6 7" type="primary">COQ5</name>
</gene>
<dbReference type="GO" id="GO:0032259">
    <property type="term" value="P:methylation"/>
    <property type="evidence" value="ECO:0007669"/>
    <property type="project" value="UniProtKB-KW"/>
</dbReference>
<dbReference type="PROSITE" id="PS01183">
    <property type="entry name" value="UBIE_1"/>
    <property type="match status" value="1"/>
</dbReference>
<dbReference type="EMBL" id="AAGW02063833">
    <property type="status" value="NOT_ANNOTATED_CDS"/>
    <property type="molecule type" value="Genomic_DNA"/>
</dbReference>
<feature type="binding site" evidence="6">
    <location>
        <begin position="125"/>
        <end position="126"/>
    </location>
    <ligand>
        <name>S-adenosyl-L-methionine</name>
        <dbReference type="ChEBI" id="CHEBI:59789"/>
    </ligand>
</feature>
<keyword evidence="2 6" id="KW-0808">Transferase</keyword>